<accession>A0ABP8LSZ1</accession>
<proteinExistence type="predicted"/>
<reference evidence="2" key="1">
    <citation type="journal article" date="2019" name="Int. J. Syst. Evol. Microbiol.">
        <title>The Global Catalogue of Microorganisms (GCM) 10K type strain sequencing project: providing services to taxonomists for standard genome sequencing and annotation.</title>
        <authorList>
            <consortium name="The Broad Institute Genomics Platform"/>
            <consortium name="The Broad Institute Genome Sequencing Center for Infectious Disease"/>
            <person name="Wu L."/>
            <person name="Ma J."/>
        </authorList>
    </citation>
    <scope>NUCLEOTIDE SEQUENCE [LARGE SCALE GENOMIC DNA]</scope>
    <source>
        <strain evidence="2">JCM 17926</strain>
    </source>
</reference>
<keyword evidence="2" id="KW-1185">Reference proteome</keyword>
<dbReference type="Proteomes" id="UP001500552">
    <property type="component" value="Unassembled WGS sequence"/>
</dbReference>
<gene>
    <name evidence="1" type="ORF">GCM10023188_25900</name>
</gene>
<protein>
    <submittedName>
        <fullName evidence="1">Uncharacterized protein</fullName>
    </submittedName>
</protein>
<organism evidence="1 2">
    <name type="scientific">Pontibacter saemangeumensis</name>
    <dbReference type="NCBI Taxonomy" id="1084525"/>
    <lineage>
        <taxon>Bacteria</taxon>
        <taxon>Pseudomonadati</taxon>
        <taxon>Bacteroidota</taxon>
        <taxon>Cytophagia</taxon>
        <taxon>Cytophagales</taxon>
        <taxon>Hymenobacteraceae</taxon>
        <taxon>Pontibacter</taxon>
    </lineage>
</organism>
<evidence type="ECO:0000313" key="1">
    <source>
        <dbReference type="EMBL" id="GAA4434680.1"/>
    </source>
</evidence>
<dbReference type="EMBL" id="BAABHC010000014">
    <property type="protein sequence ID" value="GAA4434680.1"/>
    <property type="molecule type" value="Genomic_DNA"/>
</dbReference>
<name>A0ABP8LSZ1_9BACT</name>
<sequence length="139" mass="14805">MTYGELEALLQAIAATVQRGTGHFHVGDGTSLALAVQGKGYPVIHVDPIAGKRSFERATKDARITIGFFEQGGPDLSAAQLQAIYSRQEAVSARFLFMLEEDGEIGNVSVSDSLVKNYTAELLTGIAVEFTLALPLSCS</sequence>
<dbReference type="RefSeq" id="WP_345159624.1">
    <property type="nucleotide sequence ID" value="NZ_BAABHC010000014.1"/>
</dbReference>
<evidence type="ECO:0000313" key="2">
    <source>
        <dbReference type="Proteomes" id="UP001500552"/>
    </source>
</evidence>
<comment type="caution">
    <text evidence="1">The sequence shown here is derived from an EMBL/GenBank/DDBJ whole genome shotgun (WGS) entry which is preliminary data.</text>
</comment>